<protein>
    <submittedName>
        <fullName evidence="2">Uncharacterized protein</fullName>
    </submittedName>
</protein>
<evidence type="ECO:0000256" key="1">
    <source>
        <dbReference type="SAM" id="MobiDB-lite"/>
    </source>
</evidence>
<sequence>MARYWRSAGEVYRGMNLNECQPPECGVRGGGVCQDVGNDPDSVPGNVHDVGDGDSDDNKSKMRGVQLSESSSAAVNALMTYTSGD</sequence>
<evidence type="ECO:0000313" key="2">
    <source>
        <dbReference type="EMBL" id="PSR73588.1"/>
    </source>
</evidence>
<evidence type="ECO:0000313" key="3">
    <source>
        <dbReference type="Proteomes" id="UP000186601"/>
    </source>
</evidence>
<keyword evidence="3" id="KW-1185">Reference proteome</keyword>
<proteinExistence type="predicted"/>
<comment type="caution">
    <text evidence="2">The sequence shown here is derived from an EMBL/GenBank/DDBJ whole genome shotgun (WGS) entry which is preliminary data.</text>
</comment>
<dbReference type="AlphaFoldDB" id="A0A2R6NMH6"/>
<name>A0A2R6NMH6_9APHY</name>
<dbReference type="Proteomes" id="UP000186601">
    <property type="component" value="Unassembled WGS sequence"/>
</dbReference>
<dbReference type="EMBL" id="MLYV02001069">
    <property type="protein sequence ID" value="PSR73588.1"/>
    <property type="molecule type" value="Genomic_DNA"/>
</dbReference>
<feature type="region of interest" description="Disordered" evidence="1">
    <location>
        <begin position="36"/>
        <end position="69"/>
    </location>
</feature>
<accession>A0A2R6NMH6</accession>
<gene>
    <name evidence="2" type="ORF">PHLCEN_2v10507</name>
</gene>
<organism evidence="2 3">
    <name type="scientific">Hermanssonia centrifuga</name>
    <dbReference type="NCBI Taxonomy" id="98765"/>
    <lineage>
        <taxon>Eukaryota</taxon>
        <taxon>Fungi</taxon>
        <taxon>Dikarya</taxon>
        <taxon>Basidiomycota</taxon>
        <taxon>Agaricomycotina</taxon>
        <taxon>Agaricomycetes</taxon>
        <taxon>Polyporales</taxon>
        <taxon>Meruliaceae</taxon>
        <taxon>Hermanssonia</taxon>
    </lineage>
</organism>
<reference evidence="2 3" key="1">
    <citation type="submission" date="2018-02" db="EMBL/GenBank/DDBJ databases">
        <title>Genome sequence of the basidiomycete white-rot fungus Phlebia centrifuga.</title>
        <authorList>
            <person name="Granchi Z."/>
            <person name="Peng M."/>
            <person name="de Vries R.P."/>
            <person name="Hilden K."/>
            <person name="Makela M.R."/>
            <person name="Grigoriev I."/>
            <person name="Riley R."/>
        </authorList>
    </citation>
    <scope>NUCLEOTIDE SEQUENCE [LARGE SCALE GENOMIC DNA]</scope>
    <source>
        <strain evidence="2 3">FBCC195</strain>
    </source>
</reference>